<accession>A0A350P588</accession>
<evidence type="ECO:0000313" key="1">
    <source>
        <dbReference type="EMBL" id="HAW76455.1"/>
    </source>
</evidence>
<name>A0A350P588_9ALTE</name>
<proteinExistence type="predicted"/>
<dbReference type="EMBL" id="DNAN01000432">
    <property type="protein sequence ID" value="HAW76455.1"/>
    <property type="molecule type" value="Genomic_DNA"/>
</dbReference>
<gene>
    <name evidence="1" type="ORF">DCW74_12065</name>
</gene>
<dbReference type="Proteomes" id="UP000263517">
    <property type="component" value="Unassembled WGS sequence"/>
</dbReference>
<sequence length="75" mass="8608">MKGTILAFMLITVIEGNVVDGAQQMVFKDIHRCQQFAYWIEHNCRDALCRGGIRQQNITAYCKPVMAAANQKFWD</sequence>
<evidence type="ECO:0000313" key="2">
    <source>
        <dbReference type="Proteomes" id="UP000263517"/>
    </source>
</evidence>
<protein>
    <submittedName>
        <fullName evidence="1">Uncharacterized protein</fullName>
    </submittedName>
</protein>
<dbReference type="AlphaFoldDB" id="A0A350P588"/>
<organism evidence="1 2">
    <name type="scientific">Alteromonas australica</name>
    <dbReference type="NCBI Taxonomy" id="589873"/>
    <lineage>
        <taxon>Bacteria</taxon>
        <taxon>Pseudomonadati</taxon>
        <taxon>Pseudomonadota</taxon>
        <taxon>Gammaproteobacteria</taxon>
        <taxon>Alteromonadales</taxon>
        <taxon>Alteromonadaceae</taxon>
        <taxon>Alteromonas/Salinimonas group</taxon>
        <taxon>Alteromonas</taxon>
    </lineage>
</organism>
<reference evidence="1 2" key="1">
    <citation type="journal article" date="2018" name="Nat. Biotechnol.">
        <title>A standardized bacterial taxonomy based on genome phylogeny substantially revises the tree of life.</title>
        <authorList>
            <person name="Parks D.H."/>
            <person name="Chuvochina M."/>
            <person name="Waite D.W."/>
            <person name="Rinke C."/>
            <person name="Skarshewski A."/>
            <person name="Chaumeil P.A."/>
            <person name="Hugenholtz P."/>
        </authorList>
    </citation>
    <scope>NUCLEOTIDE SEQUENCE [LARGE SCALE GENOMIC DNA]</scope>
    <source>
        <strain evidence="1">UBA11978</strain>
    </source>
</reference>
<comment type="caution">
    <text evidence="1">The sequence shown here is derived from an EMBL/GenBank/DDBJ whole genome shotgun (WGS) entry which is preliminary data.</text>
</comment>